<dbReference type="Pfam" id="PF07610">
    <property type="entry name" value="DUF1573"/>
    <property type="match status" value="1"/>
</dbReference>
<name>A0A5C6AGL2_9BACT</name>
<dbReference type="PANTHER" id="PTHR37833:SF1">
    <property type="entry name" value="SIGNAL PEPTIDE PROTEIN"/>
    <property type="match status" value="1"/>
</dbReference>
<dbReference type="InterPro" id="IPR013783">
    <property type="entry name" value="Ig-like_fold"/>
</dbReference>
<proteinExistence type="predicted"/>
<dbReference type="RefSeq" id="WP_146441316.1">
    <property type="nucleotide sequence ID" value="NZ_SJPR01000001.1"/>
</dbReference>
<protein>
    <recommendedName>
        <fullName evidence="4">DUF1573 domain-containing protein</fullName>
    </recommendedName>
</protein>
<evidence type="ECO:0008006" key="4">
    <source>
        <dbReference type="Google" id="ProtNLM"/>
    </source>
</evidence>
<dbReference type="InterPro" id="IPR011467">
    <property type="entry name" value="DUF1573"/>
</dbReference>
<dbReference type="OrthoDB" id="215317at2"/>
<evidence type="ECO:0000256" key="1">
    <source>
        <dbReference type="SAM" id="SignalP"/>
    </source>
</evidence>
<dbReference type="Proteomes" id="UP000317421">
    <property type="component" value="Unassembled WGS sequence"/>
</dbReference>
<dbReference type="Gene3D" id="2.60.40.10">
    <property type="entry name" value="Immunoglobulins"/>
    <property type="match status" value="1"/>
</dbReference>
<keyword evidence="3" id="KW-1185">Reference proteome</keyword>
<dbReference type="EMBL" id="SJPR01000001">
    <property type="protein sequence ID" value="TWT99114.1"/>
    <property type="molecule type" value="Genomic_DNA"/>
</dbReference>
<accession>A0A5C6AGL2</accession>
<evidence type="ECO:0000313" key="3">
    <source>
        <dbReference type="Proteomes" id="UP000317421"/>
    </source>
</evidence>
<sequence precursor="true">MKLLPIALVSLACGAGLGVALAYVEVGPTETAFAPAPREGETFLPQGAGSVGPTALKAEGPVATVDAAIYDFGTMQRGVTETHEFIFTNEGTSPLTLEVGRTSCKCTLGAVANRPLKPGESTPVKLEWVAKSLPGEFRQVASVLTNDPRRPTIELTVEGVITETAGLSPEEFLLGRIAADEVATATVYLASYDEEATEPVRVEAMMPSSAAMADHYRFDVEPVEGDDLPLERASKGVKITVTAGPGLPIGHITEWVTVKTNLQDGKPSGAAGDGSTLQVPLLAVVEGDISLHGAHWSKERSVLNLGTVSSREGKESKLRLSFKGDHADATRAEVASVDPEWLEVDLAEPIKIRDGVVHQPMTVRIPPGRQPQIRSGAGAEAGGVGDGDALIRLKTNHPTSSELDVKVRFVIAQ</sequence>
<reference evidence="2 3" key="1">
    <citation type="submission" date="2019-02" db="EMBL/GenBank/DDBJ databases">
        <title>Deep-cultivation of Planctomycetes and their phenomic and genomic characterization uncovers novel biology.</title>
        <authorList>
            <person name="Wiegand S."/>
            <person name="Jogler M."/>
            <person name="Boedeker C."/>
            <person name="Pinto D."/>
            <person name="Vollmers J."/>
            <person name="Rivas-Marin E."/>
            <person name="Kohn T."/>
            <person name="Peeters S.H."/>
            <person name="Heuer A."/>
            <person name="Rast P."/>
            <person name="Oberbeckmann S."/>
            <person name="Bunk B."/>
            <person name="Jeske O."/>
            <person name="Meyerdierks A."/>
            <person name="Storesund J.E."/>
            <person name="Kallscheuer N."/>
            <person name="Luecker S."/>
            <person name="Lage O.M."/>
            <person name="Pohl T."/>
            <person name="Merkel B.J."/>
            <person name="Hornburger P."/>
            <person name="Mueller R.-W."/>
            <person name="Bruemmer F."/>
            <person name="Labrenz M."/>
            <person name="Spormann A.M."/>
            <person name="Op Den Camp H."/>
            <person name="Overmann J."/>
            <person name="Amann R."/>
            <person name="Jetten M.S.M."/>
            <person name="Mascher T."/>
            <person name="Medema M.H."/>
            <person name="Devos D.P."/>
            <person name="Kaster A.-K."/>
            <person name="Ovreas L."/>
            <person name="Rohde M."/>
            <person name="Galperin M.Y."/>
            <person name="Jogler C."/>
        </authorList>
    </citation>
    <scope>NUCLEOTIDE SEQUENCE [LARGE SCALE GENOMIC DNA]</scope>
    <source>
        <strain evidence="2 3">Pla108</strain>
    </source>
</reference>
<feature type="signal peptide" evidence="1">
    <location>
        <begin position="1"/>
        <end position="22"/>
    </location>
</feature>
<gene>
    <name evidence="2" type="ORF">Pla108_00470</name>
</gene>
<dbReference type="PANTHER" id="PTHR37833">
    <property type="entry name" value="LIPOPROTEIN-RELATED"/>
    <property type="match status" value="1"/>
</dbReference>
<feature type="chain" id="PRO_5023127004" description="DUF1573 domain-containing protein" evidence="1">
    <location>
        <begin position="23"/>
        <end position="413"/>
    </location>
</feature>
<organism evidence="2 3">
    <name type="scientific">Botrimarina colliarenosi</name>
    <dbReference type="NCBI Taxonomy" id="2528001"/>
    <lineage>
        <taxon>Bacteria</taxon>
        <taxon>Pseudomonadati</taxon>
        <taxon>Planctomycetota</taxon>
        <taxon>Planctomycetia</taxon>
        <taxon>Pirellulales</taxon>
        <taxon>Lacipirellulaceae</taxon>
        <taxon>Botrimarina</taxon>
    </lineage>
</organism>
<keyword evidence="1" id="KW-0732">Signal</keyword>
<dbReference type="AlphaFoldDB" id="A0A5C6AGL2"/>
<evidence type="ECO:0000313" key="2">
    <source>
        <dbReference type="EMBL" id="TWT99114.1"/>
    </source>
</evidence>
<comment type="caution">
    <text evidence="2">The sequence shown here is derived from an EMBL/GenBank/DDBJ whole genome shotgun (WGS) entry which is preliminary data.</text>
</comment>